<proteinExistence type="predicted"/>
<evidence type="ECO:0000313" key="1">
    <source>
        <dbReference type="EMBL" id="KAJ4443929.1"/>
    </source>
</evidence>
<name>A0ABQ8TDE0_PERAM</name>
<gene>
    <name evidence="1" type="ORF">ANN_05718</name>
</gene>
<reference evidence="1 2" key="1">
    <citation type="journal article" date="2022" name="Allergy">
        <title>Genome assembly and annotation of Periplaneta americana reveal a comprehensive cockroach allergen profile.</title>
        <authorList>
            <person name="Wang L."/>
            <person name="Xiong Q."/>
            <person name="Saelim N."/>
            <person name="Wang L."/>
            <person name="Nong W."/>
            <person name="Wan A.T."/>
            <person name="Shi M."/>
            <person name="Liu X."/>
            <person name="Cao Q."/>
            <person name="Hui J.H.L."/>
            <person name="Sookrung N."/>
            <person name="Leung T.F."/>
            <person name="Tungtrongchitr A."/>
            <person name="Tsui S.K.W."/>
        </authorList>
    </citation>
    <scope>NUCLEOTIDE SEQUENCE [LARGE SCALE GENOMIC DNA]</scope>
    <source>
        <strain evidence="1">PWHHKU_190912</strain>
    </source>
</reference>
<comment type="caution">
    <text evidence="1">The sequence shown here is derived from an EMBL/GenBank/DDBJ whole genome shotgun (WGS) entry which is preliminary data.</text>
</comment>
<protein>
    <submittedName>
        <fullName evidence="1">Uncharacterized protein</fullName>
    </submittedName>
</protein>
<dbReference type="Proteomes" id="UP001148838">
    <property type="component" value="Unassembled WGS sequence"/>
</dbReference>
<keyword evidence="2" id="KW-1185">Reference proteome</keyword>
<accession>A0ABQ8TDE0</accession>
<dbReference type="EMBL" id="JAJSOF020000013">
    <property type="protein sequence ID" value="KAJ4443929.1"/>
    <property type="molecule type" value="Genomic_DNA"/>
</dbReference>
<evidence type="ECO:0000313" key="2">
    <source>
        <dbReference type="Proteomes" id="UP001148838"/>
    </source>
</evidence>
<organism evidence="1 2">
    <name type="scientific">Periplaneta americana</name>
    <name type="common">American cockroach</name>
    <name type="synonym">Blatta americana</name>
    <dbReference type="NCBI Taxonomy" id="6978"/>
    <lineage>
        <taxon>Eukaryota</taxon>
        <taxon>Metazoa</taxon>
        <taxon>Ecdysozoa</taxon>
        <taxon>Arthropoda</taxon>
        <taxon>Hexapoda</taxon>
        <taxon>Insecta</taxon>
        <taxon>Pterygota</taxon>
        <taxon>Neoptera</taxon>
        <taxon>Polyneoptera</taxon>
        <taxon>Dictyoptera</taxon>
        <taxon>Blattodea</taxon>
        <taxon>Blattoidea</taxon>
        <taxon>Blattidae</taxon>
        <taxon>Blattinae</taxon>
        <taxon>Periplaneta</taxon>
    </lineage>
</organism>
<sequence>MAGLCEGGNEPPDSLKVIVTFPIGLSSQDSVWIKPSFLQQNGDKMISIKRNLRLCSKMEEQLEEEQFDFRKRNLRLRSKMEEQLEEEQFDFRKGKDTRDAIGLLRTIGDRSLEKNKEVYIVFVDLERRLTEWIAIN</sequence>